<sequence length="249" mass="25622">MTEIPEHLLKRSKAAKAQATGTPDEATEASTESAAAPAAPAAPATPTPVVEELPAPLAPYVAAAQTRKKIPWWAASGLLLLPIWAISYVGTLERPPQEATGVMAEGLHVYESRCASCHGATGAGGSGHALANGEVLATFPTAAAHIEWVAKGSDGFGLGNPYGAADQARIVEGGMPGWADVLTTEELIGVVLHERARLSGSEDDAALAEALDHAIHSGELDLQGHLDSTTVTVDEIQAILDSVAHDDGH</sequence>
<evidence type="ECO:0000256" key="1">
    <source>
        <dbReference type="ARBA" id="ARBA00022617"/>
    </source>
</evidence>
<keyword evidence="2" id="KW-0479">Metal-binding</keyword>
<evidence type="ECO:0000313" key="6">
    <source>
        <dbReference type="EMBL" id="SUZ65752.1"/>
    </source>
</evidence>
<proteinExistence type="predicted"/>
<evidence type="ECO:0000256" key="4">
    <source>
        <dbReference type="SAM" id="MobiDB-lite"/>
    </source>
</evidence>
<dbReference type="PROSITE" id="PS51007">
    <property type="entry name" value="CYTC"/>
    <property type="match status" value="1"/>
</dbReference>
<accession>A0A381PFJ0</accession>
<dbReference type="InterPro" id="IPR009056">
    <property type="entry name" value="Cyt_c-like_dom"/>
</dbReference>
<dbReference type="GO" id="GO:0020037">
    <property type="term" value="F:heme binding"/>
    <property type="evidence" value="ECO:0007669"/>
    <property type="project" value="InterPro"/>
</dbReference>
<evidence type="ECO:0000256" key="3">
    <source>
        <dbReference type="ARBA" id="ARBA00023004"/>
    </source>
</evidence>
<gene>
    <name evidence="6" type="ORF">METZ01_LOCUS18606</name>
</gene>
<dbReference type="GO" id="GO:0009055">
    <property type="term" value="F:electron transfer activity"/>
    <property type="evidence" value="ECO:0007669"/>
    <property type="project" value="InterPro"/>
</dbReference>
<organism evidence="6">
    <name type="scientific">marine metagenome</name>
    <dbReference type="NCBI Taxonomy" id="408172"/>
    <lineage>
        <taxon>unclassified sequences</taxon>
        <taxon>metagenomes</taxon>
        <taxon>ecological metagenomes</taxon>
    </lineage>
</organism>
<name>A0A381PFJ0_9ZZZZ</name>
<feature type="compositionally biased region" description="Low complexity" evidence="4">
    <location>
        <begin position="28"/>
        <end position="47"/>
    </location>
</feature>
<feature type="domain" description="Cytochrome c" evidence="5">
    <location>
        <begin position="101"/>
        <end position="198"/>
    </location>
</feature>
<feature type="region of interest" description="Disordered" evidence="4">
    <location>
        <begin position="1"/>
        <end position="47"/>
    </location>
</feature>
<keyword evidence="3" id="KW-0408">Iron</keyword>
<dbReference type="InterPro" id="IPR036909">
    <property type="entry name" value="Cyt_c-like_dom_sf"/>
</dbReference>
<protein>
    <recommendedName>
        <fullName evidence="5">Cytochrome c domain-containing protein</fullName>
    </recommendedName>
</protein>
<dbReference type="AlphaFoldDB" id="A0A381PFJ0"/>
<dbReference type="Pfam" id="PF13442">
    <property type="entry name" value="Cytochrome_CBB3"/>
    <property type="match status" value="1"/>
</dbReference>
<dbReference type="EMBL" id="UINC01000967">
    <property type="protein sequence ID" value="SUZ65752.1"/>
    <property type="molecule type" value="Genomic_DNA"/>
</dbReference>
<dbReference type="SUPFAM" id="SSF46626">
    <property type="entry name" value="Cytochrome c"/>
    <property type="match status" value="1"/>
</dbReference>
<reference evidence="6" key="1">
    <citation type="submission" date="2018-05" db="EMBL/GenBank/DDBJ databases">
        <authorList>
            <person name="Lanie J.A."/>
            <person name="Ng W.-L."/>
            <person name="Kazmierczak K.M."/>
            <person name="Andrzejewski T.M."/>
            <person name="Davidsen T.M."/>
            <person name="Wayne K.J."/>
            <person name="Tettelin H."/>
            <person name="Glass J.I."/>
            <person name="Rusch D."/>
            <person name="Podicherti R."/>
            <person name="Tsui H.-C.T."/>
            <person name="Winkler M.E."/>
        </authorList>
    </citation>
    <scope>NUCLEOTIDE SEQUENCE</scope>
</reference>
<evidence type="ECO:0000259" key="5">
    <source>
        <dbReference type="PROSITE" id="PS51007"/>
    </source>
</evidence>
<dbReference type="GO" id="GO:0046872">
    <property type="term" value="F:metal ion binding"/>
    <property type="evidence" value="ECO:0007669"/>
    <property type="project" value="UniProtKB-KW"/>
</dbReference>
<keyword evidence="1" id="KW-0349">Heme</keyword>
<evidence type="ECO:0000256" key="2">
    <source>
        <dbReference type="ARBA" id="ARBA00022723"/>
    </source>
</evidence>
<dbReference type="Gene3D" id="1.10.760.10">
    <property type="entry name" value="Cytochrome c-like domain"/>
    <property type="match status" value="1"/>
</dbReference>